<dbReference type="PATRIC" id="fig|1806891.3.peg.554"/>
<feature type="transmembrane region" description="Helical" evidence="1">
    <location>
        <begin position="6"/>
        <end position="25"/>
    </location>
</feature>
<dbReference type="Pfam" id="PF14237">
    <property type="entry name" value="GYF_2"/>
    <property type="match status" value="1"/>
</dbReference>
<evidence type="ECO:0000313" key="4">
    <source>
        <dbReference type="Proteomes" id="UP000078162"/>
    </source>
</evidence>
<dbReference type="InterPro" id="IPR025640">
    <property type="entry name" value="GYF_2"/>
</dbReference>
<feature type="domain" description="GYF" evidence="2">
    <location>
        <begin position="103"/>
        <end position="160"/>
    </location>
</feature>
<feature type="transmembrane region" description="Helical" evidence="1">
    <location>
        <begin position="32"/>
        <end position="53"/>
    </location>
</feature>
<gene>
    <name evidence="3" type="ORF">Cs308_0561</name>
</gene>
<proteinExistence type="predicted"/>
<dbReference type="RefSeq" id="WP_066482272.1">
    <property type="nucleotide sequence ID" value="NZ_CP014639.1"/>
</dbReference>
<evidence type="ECO:0000256" key="1">
    <source>
        <dbReference type="SAM" id="Phobius"/>
    </source>
</evidence>
<keyword evidence="1" id="KW-0472">Membrane</keyword>
<dbReference type="Proteomes" id="UP000078162">
    <property type="component" value="Chromosome"/>
</dbReference>
<keyword evidence="1" id="KW-0812">Transmembrane</keyword>
<organism evidence="3 4">
    <name type="scientific">Candidatus Chlamydia sanziniae</name>
    <dbReference type="NCBI Taxonomy" id="1806891"/>
    <lineage>
        <taxon>Bacteria</taxon>
        <taxon>Pseudomonadati</taxon>
        <taxon>Chlamydiota</taxon>
        <taxon>Chlamydiia</taxon>
        <taxon>Chlamydiales</taxon>
        <taxon>Chlamydiaceae</taxon>
        <taxon>Chlamydia/Chlamydophila group</taxon>
        <taxon>Chlamydia</taxon>
    </lineage>
</organism>
<sequence>MLPSILPISFFLFYFILGCLSAYIARKKNRNVVGWFFAGVFFGFIGIIILLFLSSLPENNLNSSQTSLPDNSVFLDNFKEVKKATEVIPSGDLQQVAIDTEKWFYLDKEHHNVGPISLEDLFVFLRNTELHAKENTSPQEIWIWKKGMHNWERAKNIPELKEALETSE</sequence>
<evidence type="ECO:0000313" key="3">
    <source>
        <dbReference type="EMBL" id="ANH78731.1"/>
    </source>
</evidence>
<reference evidence="3 4" key="1">
    <citation type="submission" date="2016-03" db="EMBL/GenBank/DDBJ databases">
        <title>Culture-independent genomics supports pathogen discovery for uncultivable bacteria within the genus Chlamydia.</title>
        <authorList>
            <person name="Taylor-Brown A."/>
            <person name="Bachmann N.L."/>
            <person name="Borel N."/>
            <person name="Polkinghorne A."/>
        </authorList>
    </citation>
    <scope>NUCLEOTIDE SEQUENCE [LARGE SCALE GENOMIC DNA]</scope>
    <source>
        <strain evidence="3 4">2742-308</strain>
    </source>
</reference>
<keyword evidence="4" id="KW-1185">Reference proteome</keyword>
<accession>A0A1A9HWC9</accession>
<keyword evidence="1" id="KW-1133">Transmembrane helix</keyword>
<dbReference type="OrthoDB" id="22002at2"/>
<dbReference type="EMBL" id="CP014639">
    <property type="protein sequence ID" value="ANH78731.1"/>
    <property type="molecule type" value="Genomic_DNA"/>
</dbReference>
<protein>
    <submittedName>
        <fullName evidence="3">Leader peptide-periplasmic</fullName>
    </submittedName>
</protein>
<dbReference type="AlphaFoldDB" id="A0A1A9HWC9"/>
<name>A0A1A9HWC9_9CHLA</name>
<dbReference type="KEGG" id="csaz:Cs308_0561"/>
<evidence type="ECO:0000259" key="2">
    <source>
        <dbReference type="Pfam" id="PF14237"/>
    </source>
</evidence>